<name>A0ABP8DUQ7_9ACTN</name>
<dbReference type="Gene3D" id="1.25.40.10">
    <property type="entry name" value="Tetratricopeptide repeat domain"/>
    <property type="match status" value="1"/>
</dbReference>
<organism evidence="1 2">
    <name type="scientific">Dactylosporangium darangshiense</name>
    <dbReference type="NCBI Taxonomy" id="579108"/>
    <lineage>
        <taxon>Bacteria</taxon>
        <taxon>Bacillati</taxon>
        <taxon>Actinomycetota</taxon>
        <taxon>Actinomycetes</taxon>
        <taxon>Micromonosporales</taxon>
        <taxon>Micromonosporaceae</taxon>
        <taxon>Dactylosporangium</taxon>
    </lineage>
</organism>
<dbReference type="InterPro" id="IPR011990">
    <property type="entry name" value="TPR-like_helical_dom_sf"/>
</dbReference>
<dbReference type="Proteomes" id="UP001500620">
    <property type="component" value="Unassembled WGS sequence"/>
</dbReference>
<gene>
    <name evidence="1" type="ORF">GCM10022255_111180</name>
</gene>
<sequence>MERAALPAGPERDLRDAVYRLYVQADSPRLGDLATTIAKDDDLPGSPGKDLIRKIISGDGMGSQQDTVTVAVALVREAGCADTAIVADRIRYLWLTAKTALPPEPVEPPARLGWPVSGCDPLMLEVHPAISIPGIGLDPLPAYLPREHDELLRQAADRVMAGSSTLVTVVGGSSTGKTRACWELVQYLDGREPGRWRVWHPYDPTRPEAAAQALAGVMPYTVVWLNEAQHYLSPPDARLGERIAAGLRSLLHDRARGPVLVLATLWPQYWSALTTRPEAGEPDPCAQARDLLAGTAITVPDAFTPAEMTMLDAAGVDPRLRLAADDAEGGRITQYLAGAPELENRYRTAPPAARAIIRVAMDARRLGHPLALPHALLEQAAPAYLDDHDWDSLGEDWLEQALAYTARPCKGARGPLTRIRIRPSDPNPAGGQPCYRLADYLEQTGRSQRAGVYPPDSLWSAFAAVVTDPDLLAILGRRAEARGRYQHAIWLYARAVDLGSVHALQALSMLLEQAEDAVAAEALAHQAADRGSTQGLLALARQRERAEDAEGADALYRQAVDHGDTHAPLILARRRKRAGDTEGADALYRQAVDRGNTGG</sequence>
<proteinExistence type="predicted"/>
<comment type="caution">
    <text evidence="1">The sequence shown here is derived from an EMBL/GenBank/DDBJ whole genome shotgun (WGS) entry which is preliminary data.</text>
</comment>
<dbReference type="EMBL" id="BAABAT010000079">
    <property type="protein sequence ID" value="GAA4263755.1"/>
    <property type="molecule type" value="Genomic_DNA"/>
</dbReference>
<dbReference type="SUPFAM" id="SSF81901">
    <property type="entry name" value="HCP-like"/>
    <property type="match status" value="1"/>
</dbReference>
<evidence type="ECO:0000313" key="2">
    <source>
        <dbReference type="Proteomes" id="UP001500620"/>
    </source>
</evidence>
<accession>A0ABP8DUQ7</accession>
<protein>
    <recommendedName>
        <fullName evidence="3">ATP-binding protein</fullName>
    </recommendedName>
</protein>
<evidence type="ECO:0000313" key="1">
    <source>
        <dbReference type="EMBL" id="GAA4263755.1"/>
    </source>
</evidence>
<keyword evidence="2" id="KW-1185">Reference proteome</keyword>
<reference evidence="2" key="1">
    <citation type="journal article" date="2019" name="Int. J. Syst. Evol. Microbiol.">
        <title>The Global Catalogue of Microorganisms (GCM) 10K type strain sequencing project: providing services to taxonomists for standard genome sequencing and annotation.</title>
        <authorList>
            <consortium name="The Broad Institute Genomics Platform"/>
            <consortium name="The Broad Institute Genome Sequencing Center for Infectious Disease"/>
            <person name="Wu L."/>
            <person name="Ma J."/>
        </authorList>
    </citation>
    <scope>NUCLEOTIDE SEQUENCE [LARGE SCALE GENOMIC DNA]</scope>
    <source>
        <strain evidence="2">JCM 17441</strain>
    </source>
</reference>
<evidence type="ECO:0008006" key="3">
    <source>
        <dbReference type="Google" id="ProtNLM"/>
    </source>
</evidence>